<dbReference type="EMBL" id="MU267752">
    <property type="protein sequence ID" value="KAH7909570.1"/>
    <property type="molecule type" value="Genomic_DNA"/>
</dbReference>
<reference evidence="1" key="1">
    <citation type="journal article" date="2021" name="New Phytol.">
        <title>Evolutionary innovations through gain and loss of genes in the ectomycorrhizal Boletales.</title>
        <authorList>
            <person name="Wu G."/>
            <person name="Miyauchi S."/>
            <person name="Morin E."/>
            <person name="Kuo A."/>
            <person name="Drula E."/>
            <person name="Varga T."/>
            <person name="Kohler A."/>
            <person name="Feng B."/>
            <person name="Cao Y."/>
            <person name="Lipzen A."/>
            <person name="Daum C."/>
            <person name="Hundley H."/>
            <person name="Pangilinan J."/>
            <person name="Johnson J."/>
            <person name="Barry K."/>
            <person name="LaButti K."/>
            <person name="Ng V."/>
            <person name="Ahrendt S."/>
            <person name="Min B."/>
            <person name="Choi I.G."/>
            <person name="Park H."/>
            <person name="Plett J.M."/>
            <person name="Magnuson J."/>
            <person name="Spatafora J.W."/>
            <person name="Nagy L.G."/>
            <person name="Henrissat B."/>
            <person name="Grigoriev I.V."/>
            <person name="Yang Z.L."/>
            <person name="Xu J."/>
            <person name="Martin F.M."/>
        </authorList>
    </citation>
    <scope>NUCLEOTIDE SEQUENCE</scope>
    <source>
        <strain evidence="1">ATCC 28755</strain>
    </source>
</reference>
<evidence type="ECO:0000313" key="1">
    <source>
        <dbReference type="EMBL" id="KAH7909570.1"/>
    </source>
</evidence>
<name>A0ACB8A854_9AGAM</name>
<evidence type="ECO:0000313" key="2">
    <source>
        <dbReference type="Proteomes" id="UP000790377"/>
    </source>
</evidence>
<keyword evidence="2" id="KW-1185">Reference proteome</keyword>
<sequence length="1487" mass="168401">MEAQLDDSSLSSLTTTTTREYQQEMLNASLTENIIIAQDTGSGKTRIAVLRMKLEAEREPRKVSWFLAPTVALCEQQHDVISQDLPVSVGLIYGALEPKQWKDPALWKGVLKSHRIIVTTPQVLLDALSHGYINLGQDIGLLIFDEAHHAVANDPMNRIMADFYFKIPPRHHPVKSSTFQKKEFRSERPMILGLTASPIFGGNAVLAFRTLEANLDSVIRSPRQNKAELTSFVHRPIFRHVLYTPPSWFEKVPTSRNLRALKAVVEQMNIEEDPYVISLRGKLAKTTPGPEHIRIDQQLSKTIQKSNTYTHKGFKDLVNTATDIYFDLGPWAADWYIERVVTQALDGASPYENIVTAWQRKEKAYLRDNLLKIKITPVSHDSADIEAGISDKARTLIQTLEEEKARAESYDEPYSGLVFVTRRDAVLVLAEILSCHPRTTKHFRVGCLIGSSDSNYRTSMMDITRKLLRQPQSETVGDFRSGEKNLIVATSVAEEGLDIQACGNVIRWDVPNNMASWAQSRGRARRKRSSFVLMFEAGGVDRDRILKFEALEKQMNDLYHDEQRSAGNELRYDFDDADIDMESDVADFRVETTGALLTLQSSVPHLNHFCAVLPNSRHGSHLPLYDLDPPELPIGWHSLDPRAPNPLPYPGPFGCTITLPKHLPLELRVFFVSRKYPSKRSAHQHAAFLTYRALYDAGLLNDHLLPLTSVVEPDLEEEVKALLRDVEKKSGVSSVTSQMNPWIPTENHEKWWATQLLIEGLPVLRMLTHVEPVSLEDNMPTLYHRLRGALKIEVRPMGAVEMSPSDIMRARRSTRKLFWTFYGSRMSWDDIDFAYLFEVTDDVDDELWRTRRSWLENSKPGDDNFDFTHANAEAFGKHFSYPNDIVWVRDSRPHGRIYRFISWKFDQLSPEEEGEVLSHYARLTDPRVAYPLLEVETLPSRANFLLPSPSEPPATKRSLLLPQHSNIVLLSAAECEYSALLPSIIRHFSVTMTAISLRNRLLVDTPLYDVPLPLLTMAITAPVSQDQNHYQRLESLGDAVLKFIVAIELLATYPLWHEGYLSKCKDHAVSNSRLAKEALAKSIYQWIIRDRFSPRRFRPKLLKSNVVLAPEVEEEIQESTGGKSRKEIEQLSTKMLADVVEAMIGAAYIHGGFDLGIACAKLFGLGLTWNARSACVDTILSRVEQVESGEIPAQVTDVERMIGYEFTRKLLLVESLTHASYQFDLRTVSYERMEFLGDSLLDMVVADHLYHYPEKQFSPGQIHIRKAAVANTHFLAYICLRCCLTVDASMPAPRKDGKIVMTAATHDIYLWQCLLHSSHAILEDQKATYARFRNVTQEVEEALQHGAIFPWAALTRLQAPKLFSDIIESLLGAVYLDSGGRFEAVKDVLRTIGVLPCLERILRDDVDVLHPVSRLSIWASRAQKNVEYNIEKEKGHVICSVSVEGKETIQATAEKRGHASQEQAKFAAAEKAIIAWNVRDTDGIKDI</sequence>
<dbReference type="Proteomes" id="UP000790377">
    <property type="component" value="Unassembled WGS sequence"/>
</dbReference>
<organism evidence="1 2">
    <name type="scientific">Hygrophoropsis aurantiaca</name>
    <dbReference type="NCBI Taxonomy" id="72124"/>
    <lineage>
        <taxon>Eukaryota</taxon>
        <taxon>Fungi</taxon>
        <taxon>Dikarya</taxon>
        <taxon>Basidiomycota</taxon>
        <taxon>Agaricomycotina</taxon>
        <taxon>Agaricomycetes</taxon>
        <taxon>Agaricomycetidae</taxon>
        <taxon>Boletales</taxon>
        <taxon>Coniophorineae</taxon>
        <taxon>Hygrophoropsidaceae</taxon>
        <taxon>Hygrophoropsis</taxon>
    </lineage>
</organism>
<accession>A0ACB8A854</accession>
<gene>
    <name evidence="1" type="ORF">BJ138DRAFT_1154965</name>
</gene>
<comment type="caution">
    <text evidence="1">The sequence shown here is derived from an EMBL/GenBank/DDBJ whole genome shotgun (WGS) entry which is preliminary data.</text>
</comment>
<proteinExistence type="predicted"/>
<protein>
    <submittedName>
        <fullName evidence="1">Uncharacterized protein</fullName>
    </submittedName>
</protein>